<sequence>MEPMEPTKELDNSTSAIKNPSLAPKPSTPACSNELEQKFEELTRKFEAYYSVKINPTHPSGPAPSQSSSPAPRKSEFKCYYCFLKGHGTRKCNSVLYDESIGAVTRDGKLFKLPDSTTIPWDTSRPIKQVLDQYSRNSVQLFSSFGQLVELSPEELRIHKEDLAKRNISAWKQKETSATENWTTQEEENPMETGKSDLLKMANLTLSSSSPDLSSSSNFTTLHPSTSQGMGNSQYSEIQNLQFLPTEQLPRKYSLHTSLATEDPGSGKEMNHKLSVIDQGNFLSYGGILTLDSELPEDLNNSPNMALPTEDKNSAIIGKIRDEINTTTQYVNPPW</sequence>
<comment type="caution">
    <text evidence="2">The sequence shown here is derived from an EMBL/GenBank/DDBJ whole genome shotgun (WGS) entry which is preliminary data.</text>
</comment>
<gene>
    <name evidence="2" type="ORF">PGTUg99_023945</name>
</gene>
<organism evidence="2 3">
    <name type="scientific">Puccinia graminis f. sp. tritici</name>
    <dbReference type="NCBI Taxonomy" id="56615"/>
    <lineage>
        <taxon>Eukaryota</taxon>
        <taxon>Fungi</taxon>
        <taxon>Dikarya</taxon>
        <taxon>Basidiomycota</taxon>
        <taxon>Pucciniomycotina</taxon>
        <taxon>Pucciniomycetes</taxon>
        <taxon>Pucciniales</taxon>
        <taxon>Pucciniaceae</taxon>
        <taxon>Puccinia</taxon>
    </lineage>
</organism>
<feature type="compositionally biased region" description="Basic and acidic residues" evidence="1">
    <location>
        <begin position="1"/>
        <end position="11"/>
    </location>
</feature>
<evidence type="ECO:0000256" key="1">
    <source>
        <dbReference type="SAM" id="MobiDB-lite"/>
    </source>
</evidence>
<evidence type="ECO:0000313" key="2">
    <source>
        <dbReference type="EMBL" id="KAA1080041.1"/>
    </source>
</evidence>
<reference evidence="2 3" key="1">
    <citation type="submission" date="2019-05" db="EMBL/GenBank/DDBJ databases">
        <title>Emergence of the Ug99 lineage of the wheat stem rust pathogen through somatic hybridization.</title>
        <authorList>
            <person name="Li F."/>
            <person name="Upadhyaya N.M."/>
            <person name="Sperschneider J."/>
            <person name="Matny O."/>
            <person name="Nguyen-Phuc H."/>
            <person name="Mago R."/>
            <person name="Raley C."/>
            <person name="Miller M.E."/>
            <person name="Silverstein K.A.T."/>
            <person name="Henningsen E."/>
            <person name="Hirsch C.D."/>
            <person name="Visser B."/>
            <person name="Pretorius Z.A."/>
            <person name="Steffenson B.J."/>
            <person name="Schwessinger B."/>
            <person name="Dodds P.N."/>
            <person name="Figueroa M."/>
        </authorList>
    </citation>
    <scope>NUCLEOTIDE SEQUENCE [LARGE SCALE GENOMIC DNA]</scope>
    <source>
        <strain evidence="2 3">Ug99</strain>
    </source>
</reference>
<proteinExistence type="predicted"/>
<dbReference type="EMBL" id="VDEP01000443">
    <property type="protein sequence ID" value="KAA1080041.1"/>
    <property type="molecule type" value="Genomic_DNA"/>
</dbReference>
<feature type="region of interest" description="Disordered" evidence="1">
    <location>
        <begin position="1"/>
        <end position="32"/>
    </location>
</feature>
<accession>A0A5B0MSR0</accession>
<name>A0A5B0MSR0_PUCGR</name>
<evidence type="ECO:0000313" key="3">
    <source>
        <dbReference type="Proteomes" id="UP000325313"/>
    </source>
</evidence>
<dbReference type="AlphaFoldDB" id="A0A5B0MSR0"/>
<protein>
    <submittedName>
        <fullName evidence="2">Uncharacterized protein</fullName>
    </submittedName>
</protein>
<dbReference type="Proteomes" id="UP000325313">
    <property type="component" value="Unassembled WGS sequence"/>
</dbReference>